<organism evidence="1 2">
    <name type="scientific">Phlyctema vagabunda</name>
    <dbReference type="NCBI Taxonomy" id="108571"/>
    <lineage>
        <taxon>Eukaryota</taxon>
        <taxon>Fungi</taxon>
        <taxon>Dikarya</taxon>
        <taxon>Ascomycota</taxon>
        <taxon>Pezizomycotina</taxon>
        <taxon>Leotiomycetes</taxon>
        <taxon>Helotiales</taxon>
        <taxon>Dermateaceae</taxon>
        <taxon>Phlyctema</taxon>
    </lineage>
</organism>
<sequence>MGYADDLIEYLKKEHELDNLGQRIQIQEALGGSLAEIFSGSSKDSSSNEFLEKLMGKKNDKTSAGDILEKNAIIQSANSAVRIRNGTSYGQLYPKYTMDGTLPKDFGTAKTFAELNELSVSMIDKILSDYNLTSQGQYAQFGWNNAMGRPRNLNILQMVANPSPYGQLGAFGGTGLSREKEHKLQVLVEFLGADYEQIDILANLLGKNRRT</sequence>
<accession>A0ABR4P710</accession>
<name>A0ABR4P710_9HELO</name>
<evidence type="ECO:0000313" key="1">
    <source>
        <dbReference type="EMBL" id="KAL3419078.1"/>
    </source>
</evidence>
<keyword evidence="2" id="KW-1185">Reference proteome</keyword>
<proteinExistence type="predicted"/>
<gene>
    <name evidence="1" type="ORF">PVAG01_09299</name>
</gene>
<evidence type="ECO:0000313" key="2">
    <source>
        <dbReference type="Proteomes" id="UP001629113"/>
    </source>
</evidence>
<protein>
    <submittedName>
        <fullName evidence="1">Uncharacterized protein</fullName>
    </submittedName>
</protein>
<comment type="caution">
    <text evidence="1">The sequence shown here is derived from an EMBL/GenBank/DDBJ whole genome shotgun (WGS) entry which is preliminary data.</text>
</comment>
<dbReference type="Proteomes" id="UP001629113">
    <property type="component" value="Unassembled WGS sequence"/>
</dbReference>
<dbReference type="EMBL" id="JBFCZG010000008">
    <property type="protein sequence ID" value="KAL3419078.1"/>
    <property type="molecule type" value="Genomic_DNA"/>
</dbReference>
<reference evidence="1 2" key="1">
    <citation type="submission" date="2024-06" db="EMBL/GenBank/DDBJ databases">
        <title>Complete genome of Phlyctema vagabunda strain 19-DSS-EL-015.</title>
        <authorList>
            <person name="Fiorenzani C."/>
        </authorList>
    </citation>
    <scope>NUCLEOTIDE SEQUENCE [LARGE SCALE GENOMIC DNA]</scope>
    <source>
        <strain evidence="1 2">19-DSS-EL-015</strain>
    </source>
</reference>